<dbReference type="Proteomes" id="UP001186944">
    <property type="component" value="Unassembled WGS sequence"/>
</dbReference>
<gene>
    <name evidence="1" type="ORF">FSP39_018375</name>
</gene>
<accession>A0AA88YUB3</accession>
<dbReference type="AlphaFoldDB" id="A0AA88YUB3"/>
<keyword evidence="2" id="KW-1185">Reference proteome</keyword>
<evidence type="ECO:0000313" key="1">
    <source>
        <dbReference type="EMBL" id="KAK3108905.1"/>
    </source>
</evidence>
<reference evidence="1" key="1">
    <citation type="submission" date="2019-08" db="EMBL/GenBank/DDBJ databases">
        <title>The improved chromosome-level genome for the pearl oyster Pinctada fucata martensii using PacBio sequencing and Hi-C.</title>
        <authorList>
            <person name="Zheng Z."/>
        </authorList>
    </citation>
    <scope>NUCLEOTIDE SEQUENCE</scope>
    <source>
        <strain evidence="1">ZZ-2019</strain>
        <tissue evidence="1">Adductor muscle</tissue>
    </source>
</reference>
<protein>
    <recommendedName>
        <fullName evidence="3">SWIM-type domain-containing protein</fullName>
    </recommendedName>
</protein>
<dbReference type="EMBL" id="VSWD01000001">
    <property type="protein sequence ID" value="KAK3108905.1"/>
    <property type="molecule type" value="Genomic_DNA"/>
</dbReference>
<evidence type="ECO:0000313" key="2">
    <source>
        <dbReference type="Proteomes" id="UP001186944"/>
    </source>
</evidence>
<evidence type="ECO:0008006" key="3">
    <source>
        <dbReference type="Google" id="ProtNLM"/>
    </source>
</evidence>
<name>A0AA88YUB3_PINIB</name>
<comment type="caution">
    <text evidence="1">The sequence shown here is derived from an EMBL/GenBank/DDBJ whole genome shotgun (WGS) entry which is preliminary data.</text>
</comment>
<organism evidence="1 2">
    <name type="scientific">Pinctada imbricata</name>
    <name type="common">Atlantic pearl-oyster</name>
    <name type="synonym">Pinctada martensii</name>
    <dbReference type="NCBI Taxonomy" id="66713"/>
    <lineage>
        <taxon>Eukaryota</taxon>
        <taxon>Metazoa</taxon>
        <taxon>Spiralia</taxon>
        <taxon>Lophotrochozoa</taxon>
        <taxon>Mollusca</taxon>
        <taxon>Bivalvia</taxon>
        <taxon>Autobranchia</taxon>
        <taxon>Pteriomorphia</taxon>
        <taxon>Pterioida</taxon>
        <taxon>Pterioidea</taxon>
        <taxon>Pteriidae</taxon>
        <taxon>Pinctada</taxon>
    </lineage>
</organism>
<sequence length="123" mass="13663">MVTVPETRQNATPYQTWLLCLRPDRMPPIPNMVTVPETRQNATPYQTWLLVGKDGNIHSGGCACVADDGSCKHCTALLFALSSFIERHKDRHTQVGTDVSCAWDKPRTSSCPVKIEDMKTSNS</sequence>
<proteinExistence type="predicted"/>